<evidence type="ECO:0000313" key="13">
    <source>
        <dbReference type="EMBL" id="CAG8502750.1"/>
    </source>
</evidence>
<dbReference type="AlphaFoldDB" id="A0A9N8ZPP1"/>
<comment type="catalytic activity">
    <reaction evidence="11">
        <text>a very-long-chain acyl-CoA + malonyl-CoA + H(+) = a very-long-chain 3-oxoacyl-CoA + CO2 + CoA</text>
        <dbReference type="Rhea" id="RHEA:32727"/>
        <dbReference type="ChEBI" id="CHEBI:15378"/>
        <dbReference type="ChEBI" id="CHEBI:16526"/>
        <dbReference type="ChEBI" id="CHEBI:57287"/>
        <dbReference type="ChEBI" id="CHEBI:57384"/>
        <dbReference type="ChEBI" id="CHEBI:90725"/>
        <dbReference type="ChEBI" id="CHEBI:90736"/>
        <dbReference type="EC" id="2.3.1.199"/>
    </reaction>
</comment>
<evidence type="ECO:0000256" key="11">
    <source>
        <dbReference type="ARBA" id="ARBA00047375"/>
    </source>
</evidence>
<keyword evidence="5 12" id="KW-0812">Transmembrane</keyword>
<dbReference type="PANTHER" id="PTHR11157:SF134">
    <property type="entry name" value="ELONGATION OF FATTY ACIDS PROTEIN 1-RELATED"/>
    <property type="match status" value="1"/>
</dbReference>
<organism evidence="13 14">
    <name type="scientific">Paraglomus brasilianum</name>
    <dbReference type="NCBI Taxonomy" id="144538"/>
    <lineage>
        <taxon>Eukaryota</taxon>
        <taxon>Fungi</taxon>
        <taxon>Fungi incertae sedis</taxon>
        <taxon>Mucoromycota</taxon>
        <taxon>Glomeromycotina</taxon>
        <taxon>Glomeromycetes</taxon>
        <taxon>Paraglomerales</taxon>
        <taxon>Paraglomeraceae</taxon>
        <taxon>Paraglomus</taxon>
    </lineage>
</organism>
<evidence type="ECO:0000256" key="7">
    <source>
        <dbReference type="ARBA" id="ARBA00022989"/>
    </source>
</evidence>
<evidence type="ECO:0000256" key="10">
    <source>
        <dbReference type="ARBA" id="ARBA00023160"/>
    </source>
</evidence>
<dbReference type="EMBL" id="CAJVPI010000219">
    <property type="protein sequence ID" value="CAG8502750.1"/>
    <property type="molecule type" value="Genomic_DNA"/>
</dbReference>
<feature type="transmembrane region" description="Helical" evidence="12">
    <location>
        <begin position="86"/>
        <end position="108"/>
    </location>
</feature>
<dbReference type="GO" id="GO:0042761">
    <property type="term" value="P:very long-chain fatty acid biosynthetic process"/>
    <property type="evidence" value="ECO:0007669"/>
    <property type="project" value="TreeGrafter"/>
</dbReference>
<dbReference type="InterPro" id="IPR002076">
    <property type="entry name" value="ELO_fam"/>
</dbReference>
<keyword evidence="9 12" id="KW-0472">Membrane</keyword>
<accession>A0A9N8ZPP1</accession>
<dbReference type="PANTHER" id="PTHR11157">
    <property type="entry name" value="FATTY ACID ACYL TRANSFERASE-RELATED"/>
    <property type="match status" value="1"/>
</dbReference>
<reference evidence="13" key="1">
    <citation type="submission" date="2021-06" db="EMBL/GenBank/DDBJ databases">
        <authorList>
            <person name="Kallberg Y."/>
            <person name="Tangrot J."/>
            <person name="Rosling A."/>
        </authorList>
    </citation>
    <scope>NUCLEOTIDE SEQUENCE</scope>
    <source>
        <strain evidence="13">BR232B</strain>
    </source>
</reference>
<feature type="transmembrane region" description="Helical" evidence="12">
    <location>
        <begin position="180"/>
        <end position="198"/>
    </location>
</feature>
<evidence type="ECO:0000256" key="3">
    <source>
        <dbReference type="ARBA" id="ARBA00022516"/>
    </source>
</evidence>
<gene>
    <name evidence="13" type="ORF">PBRASI_LOCUS2695</name>
</gene>
<feature type="transmembrane region" description="Helical" evidence="12">
    <location>
        <begin position="256"/>
        <end position="275"/>
    </location>
</feature>
<dbReference type="GO" id="GO:0030148">
    <property type="term" value="P:sphingolipid biosynthetic process"/>
    <property type="evidence" value="ECO:0007669"/>
    <property type="project" value="TreeGrafter"/>
</dbReference>
<keyword evidence="14" id="KW-1185">Reference proteome</keyword>
<keyword evidence="4 12" id="KW-0808">Transferase</keyword>
<dbReference type="GO" id="GO:0034625">
    <property type="term" value="P:fatty acid elongation, monounsaturated fatty acid"/>
    <property type="evidence" value="ECO:0007669"/>
    <property type="project" value="TreeGrafter"/>
</dbReference>
<evidence type="ECO:0000256" key="1">
    <source>
        <dbReference type="ARBA" id="ARBA00004141"/>
    </source>
</evidence>
<dbReference type="OrthoDB" id="434092at2759"/>
<evidence type="ECO:0000256" key="9">
    <source>
        <dbReference type="ARBA" id="ARBA00023136"/>
    </source>
</evidence>
<keyword evidence="7 12" id="KW-1133">Transmembrane helix</keyword>
<feature type="transmembrane region" description="Helical" evidence="12">
    <location>
        <begin position="218"/>
        <end position="236"/>
    </location>
</feature>
<keyword evidence="8 12" id="KW-0443">Lipid metabolism</keyword>
<proteinExistence type="inferred from homology"/>
<comment type="similarity">
    <text evidence="2 12">Belongs to the ELO family.</text>
</comment>
<dbReference type="PROSITE" id="PS01188">
    <property type="entry name" value="ELO"/>
    <property type="match status" value="1"/>
</dbReference>
<name>A0A9N8ZPP1_9GLOM</name>
<dbReference type="Pfam" id="PF01151">
    <property type="entry name" value="ELO"/>
    <property type="match status" value="1"/>
</dbReference>
<sequence>MTSSFGITTERPFGIYLYDYFAKSYEFVTGNDPADFRFISGVTPLSTFGEVSLACIAYYALILGGQSLMKNVHEIKAKALFQLHNLALTIVSLALLLLFVEQLFPILYNNGLFYAICDNGAWTQKLELLYYLNNLVKYWEFLDTMFLVLRKKQLEFLHWYHHSMTAALCFSQLIGRTSVSWVPITLNLMVHVFMYYYYYRAAGGARIWWKKYLTSMQIGQFIADLVFVYFCTYTYFSERYFPWMPNSGSCAGHSYAAVFGCVLLSSYLLLFIQFFKKTYKGTGGKVPATGHSANGKSHKTE</sequence>
<evidence type="ECO:0000256" key="5">
    <source>
        <dbReference type="ARBA" id="ARBA00022692"/>
    </source>
</evidence>
<evidence type="ECO:0000256" key="6">
    <source>
        <dbReference type="ARBA" id="ARBA00022832"/>
    </source>
</evidence>
<comment type="subcellular location">
    <subcellularLocation>
        <location evidence="1">Membrane</location>
        <topology evidence="1">Multi-pass membrane protein</topology>
    </subcellularLocation>
</comment>
<dbReference type="GO" id="GO:0009922">
    <property type="term" value="F:fatty acid elongase activity"/>
    <property type="evidence" value="ECO:0007669"/>
    <property type="project" value="UniProtKB-EC"/>
</dbReference>
<comment type="catalytic activity">
    <reaction evidence="12">
        <text>an acyl-CoA + malonyl-CoA + H(+) = a 3-oxoacyl-CoA + CO2 + CoA</text>
        <dbReference type="Rhea" id="RHEA:50252"/>
        <dbReference type="ChEBI" id="CHEBI:15378"/>
        <dbReference type="ChEBI" id="CHEBI:16526"/>
        <dbReference type="ChEBI" id="CHEBI:57287"/>
        <dbReference type="ChEBI" id="CHEBI:57384"/>
        <dbReference type="ChEBI" id="CHEBI:58342"/>
        <dbReference type="ChEBI" id="CHEBI:90726"/>
    </reaction>
    <physiologicalReaction direction="left-to-right" evidence="12">
        <dbReference type="Rhea" id="RHEA:50253"/>
    </physiologicalReaction>
</comment>
<comment type="caution">
    <text evidence="13">The sequence shown here is derived from an EMBL/GenBank/DDBJ whole genome shotgun (WGS) entry which is preliminary data.</text>
</comment>
<evidence type="ECO:0000313" key="14">
    <source>
        <dbReference type="Proteomes" id="UP000789739"/>
    </source>
</evidence>
<protein>
    <recommendedName>
        <fullName evidence="12">Elongation of fatty acids protein</fullName>
        <ecNumber evidence="12">2.3.1.-</ecNumber>
    </recommendedName>
</protein>
<evidence type="ECO:0000256" key="12">
    <source>
        <dbReference type="RuleBase" id="RU361115"/>
    </source>
</evidence>
<dbReference type="GO" id="GO:0005789">
    <property type="term" value="C:endoplasmic reticulum membrane"/>
    <property type="evidence" value="ECO:0007669"/>
    <property type="project" value="TreeGrafter"/>
</dbReference>
<keyword evidence="6 12" id="KW-0276">Fatty acid metabolism</keyword>
<dbReference type="GO" id="GO:0034626">
    <property type="term" value="P:fatty acid elongation, polyunsaturated fatty acid"/>
    <property type="evidence" value="ECO:0007669"/>
    <property type="project" value="TreeGrafter"/>
</dbReference>
<dbReference type="InterPro" id="IPR030457">
    <property type="entry name" value="ELO_CS"/>
</dbReference>
<keyword evidence="3 12" id="KW-0444">Lipid biosynthesis</keyword>
<evidence type="ECO:0000256" key="4">
    <source>
        <dbReference type="ARBA" id="ARBA00022679"/>
    </source>
</evidence>
<dbReference type="Proteomes" id="UP000789739">
    <property type="component" value="Unassembled WGS sequence"/>
</dbReference>
<dbReference type="GO" id="GO:0019367">
    <property type="term" value="P:fatty acid elongation, saturated fatty acid"/>
    <property type="evidence" value="ECO:0007669"/>
    <property type="project" value="TreeGrafter"/>
</dbReference>
<evidence type="ECO:0000256" key="2">
    <source>
        <dbReference type="ARBA" id="ARBA00007263"/>
    </source>
</evidence>
<evidence type="ECO:0000256" key="8">
    <source>
        <dbReference type="ARBA" id="ARBA00023098"/>
    </source>
</evidence>
<feature type="transmembrane region" description="Helical" evidence="12">
    <location>
        <begin position="45"/>
        <end position="65"/>
    </location>
</feature>
<dbReference type="EC" id="2.3.1.-" evidence="12"/>
<keyword evidence="10 12" id="KW-0275">Fatty acid biosynthesis</keyword>